<evidence type="ECO:0000313" key="1">
    <source>
        <dbReference type="EMBL" id="TVU11559.1"/>
    </source>
</evidence>
<accession>A0A5J9TJJ8</accession>
<dbReference type="Gramene" id="TVU11559">
    <property type="protein sequence ID" value="TVU11559"/>
    <property type="gene ID" value="EJB05_45152"/>
</dbReference>
<name>A0A5J9TJJ8_9POAL</name>
<protein>
    <submittedName>
        <fullName evidence="1">Uncharacterized protein</fullName>
    </submittedName>
</protein>
<comment type="caution">
    <text evidence="1">The sequence shown here is derived from an EMBL/GenBank/DDBJ whole genome shotgun (WGS) entry which is preliminary data.</text>
</comment>
<dbReference type="AlphaFoldDB" id="A0A5J9TJJ8"/>
<dbReference type="EMBL" id="RWGY01000039">
    <property type="protein sequence ID" value="TVU11559.1"/>
    <property type="molecule type" value="Genomic_DNA"/>
</dbReference>
<reference evidence="1 2" key="1">
    <citation type="journal article" date="2019" name="Sci. Rep.">
        <title>A high-quality genome of Eragrostis curvula grass provides insights into Poaceae evolution and supports new strategies to enhance forage quality.</title>
        <authorList>
            <person name="Carballo J."/>
            <person name="Santos B.A.C.M."/>
            <person name="Zappacosta D."/>
            <person name="Garbus I."/>
            <person name="Selva J.P."/>
            <person name="Gallo C.A."/>
            <person name="Diaz A."/>
            <person name="Albertini E."/>
            <person name="Caccamo M."/>
            <person name="Echenique V."/>
        </authorList>
    </citation>
    <scope>NUCLEOTIDE SEQUENCE [LARGE SCALE GENOMIC DNA]</scope>
    <source>
        <strain evidence="2">cv. Victoria</strain>
        <tissue evidence="1">Leaf</tissue>
    </source>
</reference>
<sequence length="91" mass="10133">MAQAADADADGTRSYMDNAFSINIRLPGYKAILDDGTRTDLEAADHVLDVNMAREYLMRDLVDGLATKTIWGTDVQRNVEDLGTVRMEIVR</sequence>
<proteinExistence type="predicted"/>
<keyword evidence="2" id="KW-1185">Reference proteome</keyword>
<dbReference type="Proteomes" id="UP000324897">
    <property type="component" value="Chromosome 3"/>
</dbReference>
<gene>
    <name evidence="1" type="ORF">EJB05_45152</name>
</gene>
<evidence type="ECO:0000313" key="2">
    <source>
        <dbReference type="Proteomes" id="UP000324897"/>
    </source>
</evidence>
<organism evidence="1 2">
    <name type="scientific">Eragrostis curvula</name>
    <name type="common">weeping love grass</name>
    <dbReference type="NCBI Taxonomy" id="38414"/>
    <lineage>
        <taxon>Eukaryota</taxon>
        <taxon>Viridiplantae</taxon>
        <taxon>Streptophyta</taxon>
        <taxon>Embryophyta</taxon>
        <taxon>Tracheophyta</taxon>
        <taxon>Spermatophyta</taxon>
        <taxon>Magnoliopsida</taxon>
        <taxon>Liliopsida</taxon>
        <taxon>Poales</taxon>
        <taxon>Poaceae</taxon>
        <taxon>PACMAD clade</taxon>
        <taxon>Chloridoideae</taxon>
        <taxon>Eragrostideae</taxon>
        <taxon>Eragrostidinae</taxon>
        <taxon>Eragrostis</taxon>
    </lineage>
</organism>